<evidence type="ECO:0000256" key="5">
    <source>
        <dbReference type="ARBA" id="ARBA00023136"/>
    </source>
</evidence>
<evidence type="ECO:0000256" key="8">
    <source>
        <dbReference type="SAM" id="Phobius"/>
    </source>
</evidence>
<keyword evidence="2" id="KW-1003">Cell membrane</keyword>
<comment type="similarity">
    <text evidence="6">Belongs to the exbB/tolQ family.</text>
</comment>
<evidence type="ECO:0000256" key="1">
    <source>
        <dbReference type="ARBA" id="ARBA00004651"/>
    </source>
</evidence>
<reference evidence="10 11" key="1">
    <citation type="submission" date="2019-02" db="EMBL/GenBank/DDBJ databases">
        <title>Deep-cultivation of Planctomycetes and their phenomic and genomic characterization uncovers novel biology.</title>
        <authorList>
            <person name="Wiegand S."/>
            <person name="Jogler M."/>
            <person name="Boedeker C."/>
            <person name="Pinto D."/>
            <person name="Vollmers J."/>
            <person name="Rivas-Marin E."/>
            <person name="Kohn T."/>
            <person name="Peeters S.H."/>
            <person name="Heuer A."/>
            <person name="Rast P."/>
            <person name="Oberbeckmann S."/>
            <person name="Bunk B."/>
            <person name="Jeske O."/>
            <person name="Meyerdierks A."/>
            <person name="Storesund J.E."/>
            <person name="Kallscheuer N."/>
            <person name="Luecker S."/>
            <person name="Lage O.M."/>
            <person name="Pohl T."/>
            <person name="Merkel B.J."/>
            <person name="Hornburger P."/>
            <person name="Mueller R.-W."/>
            <person name="Bruemmer F."/>
            <person name="Labrenz M."/>
            <person name="Spormann A.M."/>
            <person name="Op den Camp H."/>
            <person name="Overmann J."/>
            <person name="Amann R."/>
            <person name="Jetten M.S.M."/>
            <person name="Mascher T."/>
            <person name="Medema M.H."/>
            <person name="Devos D.P."/>
            <person name="Kaster A.-K."/>
            <person name="Ovreas L."/>
            <person name="Rohde M."/>
            <person name="Galperin M.Y."/>
            <person name="Jogler C."/>
        </authorList>
    </citation>
    <scope>NUCLEOTIDE SEQUENCE [LARGE SCALE GENOMIC DNA]</scope>
    <source>
        <strain evidence="10 11">Pla163</strain>
    </source>
</reference>
<feature type="domain" description="MotA/TolQ/ExbB proton channel" evidence="9">
    <location>
        <begin position="110"/>
        <end position="204"/>
    </location>
</feature>
<gene>
    <name evidence="10" type="ORF">Pla163_10300</name>
</gene>
<dbReference type="Proteomes" id="UP000319342">
    <property type="component" value="Chromosome"/>
</dbReference>
<keyword evidence="6" id="KW-0813">Transport</keyword>
<dbReference type="InterPro" id="IPR050790">
    <property type="entry name" value="ExbB/TolQ_transport"/>
</dbReference>
<evidence type="ECO:0000313" key="10">
    <source>
        <dbReference type="EMBL" id="QDU83929.1"/>
    </source>
</evidence>
<sequence>MQNLEQAPEQVAAASSSGVFGFDLGAALQALWDDAVVIWAGGGPAMIAIAVIALAMFAIGCGLFLRLRAKGYRAVPERTWRHWIEYPDAREGPIGELLDFVTGGHSVEETAFFFRQLRTNELPPIERELKVMRIFVSAAPLVGLLGTVTGMLATFGALSSGSGGDKTMAMVAKGISEALITTETGLVVALPGLFFQYQLGRGFDRYKAFLAHLETVCTQVFHRREVESEEHRARRAAQLAIAVQLREHLQEQRSEVATVPAAGGTTSTRPNETSARQAAGRTPSHDPALEA</sequence>
<dbReference type="OrthoDB" id="267285at2"/>
<proteinExistence type="inferred from homology"/>
<feature type="transmembrane region" description="Helical" evidence="8">
    <location>
        <begin position="12"/>
        <end position="32"/>
    </location>
</feature>
<dbReference type="EMBL" id="CP036290">
    <property type="protein sequence ID" value="QDU83929.1"/>
    <property type="molecule type" value="Genomic_DNA"/>
</dbReference>
<feature type="region of interest" description="Disordered" evidence="7">
    <location>
        <begin position="252"/>
        <end position="291"/>
    </location>
</feature>
<dbReference type="RefSeq" id="WP_145184536.1">
    <property type="nucleotide sequence ID" value="NZ_CP036290.1"/>
</dbReference>
<evidence type="ECO:0000256" key="7">
    <source>
        <dbReference type="SAM" id="MobiDB-lite"/>
    </source>
</evidence>
<dbReference type="PANTHER" id="PTHR30625">
    <property type="entry name" value="PROTEIN TOLQ"/>
    <property type="match status" value="1"/>
</dbReference>
<dbReference type="AlphaFoldDB" id="A0A518CXH3"/>
<feature type="transmembrane region" description="Helical" evidence="8">
    <location>
        <begin position="134"/>
        <end position="158"/>
    </location>
</feature>
<protein>
    <submittedName>
        <fullName evidence="10">Colicin uptake protein TolQ</fullName>
    </submittedName>
</protein>
<feature type="transmembrane region" description="Helical" evidence="8">
    <location>
        <begin position="38"/>
        <end position="65"/>
    </location>
</feature>
<dbReference type="Pfam" id="PF01618">
    <property type="entry name" value="MotA_ExbB"/>
    <property type="match status" value="1"/>
</dbReference>
<dbReference type="GO" id="GO:0017038">
    <property type="term" value="P:protein import"/>
    <property type="evidence" value="ECO:0007669"/>
    <property type="project" value="TreeGrafter"/>
</dbReference>
<keyword evidence="6" id="KW-0653">Protein transport</keyword>
<evidence type="ECO:0000256" key="3">
    <source>
        <dbReference type="ARBA" id="ARBA00022692"/>
    </source>
</evidence>
<evidence type="ECO:0000256" key="2">
    <source>
        <dbReference type="ARBA" id="ARBA00022475"/>
    </source>
</evidence>
<comment type="subcellular location">
    <subcellularLocation>
        <location evidence="1">Cell membrane</location>
        <topology evidence="1">Multi-pass membrane protein</topology>
    </subcellularLocation>
    <subcellularLocation>
        <location evidence="6">Membrane</location>
        <topology evidence="6">Multi-pass membrane protein</topology>
    </subcellularLocation>
</comment>
<keyword evidence="5 8" id="KW-0472">Membrane</keyword>
<evidence type="ECO:0000259" key="9">
    <source>
        <dbReference type="Pfam" id="PF01618"/>
    </source>
</evidence>
<dbReference type="PANTHER" id="PTHR30625:SF11">
    <property type="entry name" value="MOTA_TOLQ_EXBB PROTON CHANNEL DOMAIN-CONTAINING PROTEIN"/>
    <property type="match status" value="1"/>
</dbReference>
<evidence type="ECO:0000313" key="11">
    <source>
        <dbReference type="Proteomes" id="UP000319342"/>
    </source>
</evidence>
<evidence type="ECO:0000256" key="4">
    <source>
        <dbReference type="ARBA" id="ARBA00022989"/>
    </source>
</evidence>
<keyword evidence="11" id="KW-1185">Reference proteome</keyword>
<accession>A0A518CXH3</accession>
<name>A0A518CXH3_9BACT</name>
<keyword evidence="3 8" id="KW-0812">Transmembrane</keyword>
<feature type="transmembrane region" description="Helical" evidence="8">
    <location>
        <begin position="178"/>
        <end position="197"/>
    </location>
</feature>
<organism evidence="10 11">
    <name type="scientific">Rohdeia mirabilis</name>
    <dbReference type="NCBI Taxonomy" id="2528008"/>
    <lineage>
        <taxon>Bacteria</taxon>
        <taxon>Pseudomonadati</taxon>
        <taxon>Planctomycetota</taxon>
        <taxon>Planctomycetia</taxon>
        <taxon>Planctomycetia incertae sedis</taxon>
        <taxon>Rohdeia</taxon>
    </lineage>
</organism>
<evidence type="ECO:0000256" key="6">
    <source>
        <dbReference type="RuleBase" id="RU004057"/>
    </source>
</evidence>
<keyword evidence="4 8" id="KW-1133">Transmembrane helix</keyword>
<dbReference type="InterPro" id="IPR002898">
    <property type="entry name" value="MotA_ExbB_proton_chnl"/>
</dbReference>
<feature type="compositionally biased region" description="Polar residues" evidence="7">
    <location>
        <begin position="264"/>
        <end position="276"/>
    </location>
</feature>
<dbReference type="GO" id="GO:0005886">
    <property type="term" value="C:plasma membrane"/>
    <property type="evidence" value="ECO:0007669"/>
    <property type="project" value="UniProtKB-SubCell"/>
</dbReference>